<feature type="transmembrane region" description="Helical" evidence="1">
    <location>
        <begin position="131"/>
        <end position="153"/>
    </location>
</feature>
<feature type="transmembrane region" description="Helical" evidence="1">
    <location>
        <begin position="577"/>
        <end position="595"/>
    </location>
</feature>
<evidence type="ECO:0000256" key="1">
    <source>
        <dbReference type="SAM" id="Phobius"/>
    </source>
</evidence>
<feature type="transmembrane region" description="Helical" evidence="1">
    <location>
        <begin position="648"/>
        <end position="679"/>
    </location>
</feature>
<organism evidence="2 3">
    <name type="scientific">Putridiphycobacter roseus</name>
    <dbReference type="NCBI Taxonomy" id="2219161"/>
    <lineage>
        <taxon>Bacteria</taxon>
        <taxon>Pseudomonadati</taxon>
        <taxon>Bacteroidota</taxon>
        <taxon>Flavobacteriia</taxon>
        <taxon>Flavobacteriales</taxon>
        <taxon>Crocinitomicaceae</taxon>
        <taxon>Putridiphycobacter</taxon>
    </lineage>
</organism>
<gene>
    <name evidence="2" type="ORF">DNU06_10495</name>
</gene>
<feature type="transmembrane region" description="Helical" evidence="1">
    <location>
        <begin position="7"/>
        <end position="24"/>
    </location>
</feature>
<dbReference type="RefSeq" id="WP_111063285.1">
    <property type="nucleotide sequence ID" value="NZ_JBHUCU010000008.1"/>
</dbReference>
<keyword evidence="3" id="KW-1185">Reference proteome</keyword>
<keyword evidence="1" id="KW-0472">Membrane</keyword>
<feature type="transmembrane region" description="Helical" evidence="1">
    <location>
        <begin position="691"/>
        <end position="711"/>
    </location>
</feature>
<feature type="transmembrane region" description="Helical" evidence="1">
    <location>
        <begin position="316"/>
        <end position="336"/>
    </location>
</feature>
<feature type="transmembrane region" description="Helical" evidence="1">
    <location>
        <begin position="554"/>
        <end position="571"/>
    </location>
</feature>
<feature type="transmembrane region" description="Helical" evidence="1">
    <location>
        <begin position="72"/>
        <end position="93"/>
    </location>
</feature>
<dbReference type="Pfam" id="PF11028">
    <property type="entry name" value="TMEM260-like"/>
    <property type="match status" value="1"/>
</dbReference>
<feature type="transmembrane region" description="Helical" evidence="1">
    <location>
        <begin position="282"/>
        <end position="304"/>
    </location>
</feature>
<keyword evidence="1" id="KW-0812">Transmembrane</keyword>
<dbReference type="PANTHER" id="PTHR16214">
    <property type="entry name" value="TRANSMEMBRANE PROTEIN 260"/>
    <property type="match status" value="1"/>
</dbReference>
<feature type="transmembrane region" description="Helical" evidence="1">
    <location>
        <begin position="243"/>
        <end position="270"/>
    </location>
</feature>
<feature type="transmembrane region" description="Helical" evidence="1">
    <location>
        <begin position="159"/>
        <end position="175"/>
    </location>
</feature>
<reference evidence="2 3" key="1">
    <citation type="submission" date="2018-06" db="EMBL/GenBank/DDBJ databases">
        <title>The draft genome sequence of Crocinitomix sp. SM1701.</title>
        <authorList>
            <person name="Zhang X."/>
        </authorList>
    </citation>
    <scope>NUCLEOTIDE SEQUENCE [LARGE SCALE GENOMIC DNA]</scope>
    <source>
        <strain evidence="2 3">SM1701</strain>
    </source>
</reference>
<sequence length="1286" mass="146210">MDYKKLNNYIGWAVFLIATLVYVLTLEGTTSLWDCGEYITTAYKLEVGHPPGAPLFMMLGRLFTVFAAPESAAYMVNLMSALSSSFTILFLFWSITMIAKRIILSPNDNLFSKPAAIAVEKRTALTAGEKWAVLGSGIIGALAYTFTDSFWFSAVEGEVYAMSSFFTALVVWAILKWESELTDQEAFPEDEEIQSKNANRWIIFIFFMVGLSIGVHLLNLLCIPVLAYVIYFKKYKETTWLGFILTGVIGVAVLGIIQAVIIPVTINLAGTMERVFRNSFGLPFNSGAIFFFILITGIIVALLMYSRKTNKPILNIITWSGSMLLIGYTCFAMIVIRSNANPPLDENDPENLVSLESYLKREQYGDWPILYGQYFNAKTLSRNKWGDRSDVYLRRFVVQDKSGLKDIAGFETEAEANEFAAGNKGKVVEKYYKSFDGKNQKPKYNPAQSTVFPRMYSSEDRHVRGYLSWSGATSKTKTPEFSENLSYFVNYQVNWMYWRYFMWNFSGRQSDEQGHGNARDGNWISGLNFIDKYHVGDQTLVPSIIKDNASHNKFYMLPLILGLIGFIFTMLKASRSWWLITILFLLTGVAVIIYLNQKPFEPRERDYAYAASFYAFSFWIGLSVLGLFKAYKSMDWKELSKIAMGLGVFTVILFIGGTATGIAMLYISAMIVLAFAIMVGLKSTVKSEAQLAIIATLICLPVPILMGMQGWDDHDRSGRYTAKALANNYMIGCSTNSILFTNGDNDTFPLWYLQEVEGQQTDLRVCNLSLFSTDWYTAQMKRKAYDSDPLPISFEEEEYRQNRYLDVVYVQSSNQLTMQSESLNRQGKEIMDLKMRNNPEVFANGFKNACGQLYAILAQSKLASTQPEVVISVQTFNETGTYYKFRDFVFKLMKSGNQLGLNEHQLQAVQKVLQDFNDSFDYLPLSYVMEFLHDEKNLFDNQGNKLFLLPSRGFTMPIDAEHVKLNSIVAEKDYDRIAKELRWKLPSGKNYITKAEIMVLNIISNFNWERDLYFAGAASPSTYLGLQKYFFNEGLVYKLVPLEINKNRNPNSFGEVNKDVAYENIMNKYIWGNMEKEGVLVDYYTKRGVSNYKIQFSVLADAYAEDYDLASRKLEFFANIDGDSASTEMKKLELIQAETKEKIVSLFNRALEVMPNNKVPYGRLIPYYVSGYLSVGANAEGEALAAEAMRVYEEELDYYLDVDAEFSKSMLEDASNVLRSMLTIYQTVSVVYSNSSDELKTNVENAVQKYMMAFEAKKNEYRKADALNAYNRSVGGLINQFTSQQP</sequence>
<evidence type="ECO:0008006" key="4">
    <source>
        <dbReference type="Google" id="ProtNLM"/>
    </source>
</evidence>
<proteinExistence type="predicted"/>
<dbReference type="InterPro" id="IPR021280">
    <property type="entry name" value="TMEM260-like"/>
</dbReference>
<feature type="transmembrane region" description="Helical" evidence="1">
    <location>
        <begin position="607"/>
        <end position="628"/>
    </location>
</feature>
<dbReference type="InterPro" id="IPR052724">
    <property type="entry name" value="GT117_domain-containing"/>
</dbReference>
<dbReference type="PANTHER" id="PTHR16214:SF3">
    <property type="entry name" value="TRANSMEMBRANE PROTEIN 260"/>
    <property type="match status" value="1"/>
</dbReference>
<name>A0A2W1N2F7_9FLAO</name>
<dbReference type="Proteomes" id="UP000249248">
    <property type="component" value="Unassembled WGS sequence"/>
</dbReference>
<accession>A0A2W1N2F7</accession>
<protein>
    <recommendedName>
        <fullName evidence="4">DUF2723 domain-containing protein</fullName>
    </recommendedName>
</protein>
<feature type="transmembrane region" description="Helical" evidence="1">
    <location>
        <begin position="201"/>
        <end position="231"/>
    </location>
</feature>
<keyword evidence="1" id="KW-1133">Transmembrane helix</keyword>
<dbReference type="EMBL" id="QKSB01000005">
    <property type="protein sequence ID" value="PZE17161.1"/>
    <property type="molecule type" value="Genomic_DNA"/>
</dbReference>
<dbReference type="OrthoDB" id="9807602at2"/>
<evidence type="ECO:0000313" key="3">
    <source>
        <dbReference type="Proteomes" id="UP000249248"/>
    </source>
</evidence>
<evidence type="ECO:0000313" key="2">
    <source>
        <dbReference type="EMBL" id="PZE17161.1"/>
    </source>
</evidence>
<comment type="caution">
    <text evidence="2">The sequence shown here is derived from an EMBL/GenBank/DDBJ whole genome shotgun (WGS) entry which is preliminary data.</text>
</comment>